<sequence length="68" mass="7504">MPMPKIFRLALVIICTFSTVPNALNLDNRLDPQGPLGVTLDYSLATSWPNRYSKTGRQHGDFLPADGT</sequence>
<comment type="caution">
    <text evidence="2">The sequence shown here is derived from an EMBL/GenBank/DDBJ whole genome shotgun (WGS) entry which is preliminary data.</text>
</comment>
<dbReference type="Proteomes" id="UP001610334">
    <property type="component" value="Unassembled WGS sequence"/>
</dbReference>
<keyword evidence="3" id="KW-1185">Reference proteome</keyword>
<evidence type="ECO:0000256" key="1">
    <source>
        <dbReference type="SAM" id="SignalP"/>
    </source>
</evidence>
<protein>
    <submittedName>
        <fullName evidence="2">Uncharacterized protein</fullName>
    </submittedName>
</protein>
<gene>
    <name evidence="2" type="ORF">BJX63DRAFT_436789</name>
</gene>
<feature type="signal peptide" evidence="1">
    <location>
        <begin position="1"/>
        <end position="23"/>
    </location>
</feature>
<organism evidence="2 3">
    <name type="scientific">Aspergillus granulosus</name>
    <dbReference type="NCBI Taxonomy" id="176169"/>
    <lineage>
        <taxon>Eukaryota</taxon>
        <taxon>Fungi</taxon>
        <taxon>Dikarya</taxon>
        <taxon>Ascomycota</taxon>
        <taxon>Pezizomycotina</taxon>
        <taxon>Eurotiomycetes</taxon>
        <taxon>Eurotiomycetidae</taxon>
        <taxon>Eurotiales</taxon>
        <taxon>Aspergillaceae</taxon>
        <taxon>Aspergillus</taxon>
        <taxon>Aspergillus subgen. Nidulantes</taxon>
    </lineage>
</organism>
<name>A0ABR4GX64_9EURO</name>
<proteinExistence type="predicted"/>
<feature type="chain" id="PRO_5046185624" evidence="1">
    <location>
        <begin position="24"/>
        <end position="68"/>
    </location>
</feature>
<evidence type="ECO:0000313" key="2">
    <source>
        <dbReference type="EMBL" id="KAL2807739.1"/>
    </source>
</evidence>
<keyword evidence="1" id="KW-0732">Signal</keyword>
<evidence type="ECO:0000313" key="3">
    <source>
        <dbReference type="Proteomes" id="UP001610334"/>
    </source>
</evidence>
<reference evidence="2 3" key="1">
    <citation type="submission" date="2024-07" db="EMBL/GenBank/DDBJ databases">
        <title>Section-level genome sequencing and comparative genomics of Aspergillus sections Usti and Cavernicolus.</title>
        <authorList>
            <consortium name="Lawrence Berkeley National Laboratory"/>
            <person name="Nybo J.L."/>
            <person name="Vesth T.C."/>
            <person name="Theobald S."/>
            <person name="Frisvad J.C."/>
            <person name="Larsen T.O."/>
            <person name="Kjaerboelling I."/>
            <person name="Rothschild-Mancinelli K."/>
            <person name="Lyhne E.K."/>
            <person name="Kogle M.E."/>
            <person name="Barry K."/>
            <person name="Clum A."/>
            <person name="Na H."/>
            <person name="Ledsgaard L."/>
            <person name="Lin J."/>
            <person name="Lipzen A."/>
            <person name="Kuo A."/>
            <person name="Riley R."/>
            <person name="Mondo S."/>
            <person name="Labutti K."/>
            <person name="Haridas S."/>
            <person name="Pangalinan J."/>
            <person name="Salamov A.A."/>
            <person name="Simmons B.A."/>
            <person name="Magnuson J.K."/>
            <person name="Chen J."/>
            <person name="Drula E."/>
            <person name="Henrissat B."/>
            <person name="Wiebenga A."/>
            <person name="Lubbers R.J."/>
            <person name="Gomes A.C."/>
            <person name="Makela M.R."/>
            <person name="Stajich J."/>
            <person name="Grigoriev I.V."/>
            <person name="Mortensen U.H."/>
            <person name="De Vries R.P."/>
            <person name="Baker S.E."/>
            <person name="Andersen M.R."/>
        </authorList>
    </citation>
    <scope>NUCLEOTIDE SEQUENCE [LARGE SCALE GENOMIC DNA]</scope>
    <source>
        <strain evidence="2 3">CBS 588.65</strain>
    </source>
</reference>
<dbReference type="EMBL" id="JBFXLT010000132">
    <property type="protein sequence ID" value="KAL2807739.1"/>
    <property type="molecule type" value="Genomic_DNA"/>
</dbReference>
<accession>A0ABR4GX64</accession>